<feature type="transmembrane region" description="Helical" evidence="2">
    <location>
        <begin position="176"/>
        <end position="200"/>
    </location>
</feature>
<feature type="transmembrane region" description="Helical" evidence="2">
    <location>
        <begin position="131"/>
        <end position="164"/>
    </location>
</feature>
<evidence type="ECO:0008006" key="5">
    <source>
        <dbReference type="Google" id="ProtNLM"/>
    </source>
</evidence>
<feature type="transmembrane region" description="Helical" evidence="2">
    <location>
        <begin position="28"/>
        <end position="46"/>
    </location>
</feature>
<evidence type="ECO:0000256" key="2">
    <source>
        <dbReference type="SAM" id="Phobius"/>
    </source>
</evidence>
<keyword evidence="4" id="KW-1185">Reference proteome</keyword>
<evidence type="ECO:0000313" key="3">
    <source>
        <dbReference type="EMBL" id="AXB45874.1"/>
    </source>
</evidence>
<protein>
    <recommendedName>
        <fullName evidence="5">Glycosyltransferase RgtA/B/C/D-like domain-containing protein</fullName>
    </recommendedName>
</protein>
<keyword evidence="2" id="KW-0812">Transmembrane</keyword>
<keyword evidence="2" id="KW-0472">Membrane</keyword>
<feature type="transmembrane region" description="Helical" evidence="2">
    <location>
        <begin position="324"/>
        <end position="342"/>
    </location>
</feature>
<gene>
    <name evidence="3" type="ORF">A4R43_28150</name>
</gene>
<accession>A0A344LCV0</accession>
<feature type="transmembrane region" description="Helical" evidence="2">
    <location>
        <begin position="100"/>
        <end position="119"/>
    </location>
</feature>
<feature type="transmembrane region" description="Helical" evidence="2">
    <location>
        <begin position="354"/>
        <end position="376"/>
    </location>
</feature>
<evidence type="ECO:0000256" key="1">
    <source>
        <dbReference type="SAM" id="MobiDB-lite"/>
    </source>
</evidence>
<dbReference type="EMBL" id="CP015163">
    <property type="protein sequence ID" value="AXB45874.1"/>
    <property type="molecule type" value="Genomic_DNA"/>
</dbReference>
<keyword evidence="2" id="KW-1133">Transmembrane helix</keyword>
<dbReference type="RefSeq" id="WP_236808335.1">
    <property type="nucleotide sequence ID" value="NZ_CP015163.1"/>
</dbReference>
<proteinExistence type="predicted"/>
<feature type="transmembrane region" description="Helical" evidence="2">
    <location>
        <begin position="301"/>
        <end position="318"/>
    </location>
</feature>
<evidence type="ECO:0000313" key="4">
    <source>
        <dbReference type="Proteomes" id="UP000250434"/>
    </source>
</evidence>
<name>A0A344LCV0_9PSEU</name>
<dbReference type="AlphaFoldDB" id="A0A344LCV0"/>
<feature type="transmembrane region" description="Helical" evidence="2">
    <location>
        <begin position="212"/>
        <end position="230"/>
    </location>
</feature>
<feature type="transmembrane region" description="Helical" evidence="2">
    <location>
        <begin position="268"/>
        <end position="289"/>
    </location>
</feature>
<dbReference type="Proteomes" id="UP000250434">
    <property type="component" value="Chromosome"/>
</dbReference>
<feature type="region of interest" description="Disordered" evidence="1">
    <location>
        <begin position="1"/>
        <end position="21"/>
    </location>
</feature>
<dbReference type="KEGG" id="aab:A4R43_28150"/>
<sequence length="520" mass="55130">MRSALPEATESVTSPDSGARPGPRTARFWYFPAGVAAVSTVVFALAKPHLIDDTYITLSYAKNLALHGHWGLIADGVANTATSPANVLCLAALTVVLRDAVFAAAVLFVLAQVLLALGLRRLGERIGLPAWFAPLAVALTTINPLLISSIGLEIALGAAGVVWALVFATERRPVALGLVVGALALVRFDLLVMALVIFVARRSFWTGIWRTFFAALAVAGPWFTISWVGLGSAVPDTVIIKTLQRSWGEWSFTNGPLLYLRDYPAQTVLSFLPVVLAGLLCLLWLALLARGSETARRIQPFGVLAMAGFAHYLAYSWLNVPPYHWYYGPSIAATTVFLAAAVASVDGVAFRQRVLAGAGLAGTAVVAAVAVAVYLAPGLPRQYAPLTSNHAASEQYLAIGEQLAQVAQGRKVHSAGEIGALAYACDCPIVDLFSDRGAVAPAIAESESRASALGKALIDLNFRFFDHSIAPADTDLVLEVTHEAPPPTALASWTISSPWSGTQQLYLVTADNARPTGQPW</sequence>
<reference evidence="3 4" key="1">
    <citation type="submission" date="2016-04" db="EMBL/GenBank/DDBJ databases">
        <title>Complete genome sequence and analysis of deep-sea sediment isolate, Amycolatopsis sp. WP1.</title>
        <authorList>
            <person name="Wang H."/>
            <person name="Chen S."/>
            <person name="Wu Q."/>
        </authorList>
    </citation>
    <scope>NUCLEOTIDE SEQUENCE [LARGE SCALE GENOMIC DNA]</scope>
    <source>
        <strain evidence="3 4">WP1</strain>
    </source>
</reference>
<organism evidence="3 4">
    <name type="scientific">Amycolatopsis albispora</name>
    <dbReference type="NCBI Taxonomy" id="1804986"/>
    <lineage>
        <taxon>Bacteria</taxon>
        <taxon>Bacillati</taxon>
        <taxon>Actinomycetota</taxon>
        <taxon>Actinomycetes</taxon>
        <taxon>Pseudonocardiales</taxon>
        <taxon>Pseudonocardiaceae</taxon>
        <taxon>Amycolatopsis</taxon>
    </lineage>
</organism>